<dbReference type="EMBL" id="ATFP01000007">
    <property type="protein sequence ID" value="EPH21631.1"/>
    <property type="molecule type" value="Genomic_DNA"/>
</dbReference>
<evidence type="ECO:0000313" key="2">
    <source>
        <dbReference type="Proteomes" id="UP000014614"/>
    </source>
</evidence>
<comment type="caution">
    <text evidence="1">The sequence shown here is derived from an EMBL/GenBank/DDBJ whole genome shotgun (WGS) entry which is preliminary data.</text>
</comment>
<dbReference type="HOGENOM" id="CLU_2354041_0_0_10"/>
<protein>
    <submittedName>
        <fullName evidence="1">Uncharacterized protein</fullName>
    </submittedName>
</protein>
<dbReference type="AlphaFoldDB" id="S3YH15"/>
<evidence type="ECO:0000313" key="1">
    <source>
        <dbReference type="EMBL" id="EPH21631.1"/>
    </source>
</evidence>
<organism evidence="1 2">
    <name type="scientific">Bacteroides stercoris CC31F</name>
    <dbReference type="NCBI Taxonomy" id="1073351"/>
    <lineage>
        <taxon>Bacteria</taxon>
        <taxon>Pseudomonadati</taxon>
        <taxon>Bacteroidota</taxon>
        <taxon>Bacteroidia</taxon>
        <taxon>Bacteroidales</taxon>
        <taxon>Bacteroidaceae</taxon>
        <taxon>Bacteroides</taxon>
    </lineage>
</organism>
<dbReference type="Proteomes" id="UP000014614">
    <property type="component" value="Unassembled WGS sequence"/>
</dbReference>
<name>S3YH15_BACSE</name>
<proteinExistence type="predicted"/>
<gene>
    <name evidence="1" type="ORF">HMPREF1181_00576</name>
</gene>
<sequence length="96" mass="10677">MRFVFVYVPKPRFVIAGSPVAGCGPYGCQLRALRLPIAKRGKETGIAILCMKLCGIIYKALLYSVPEITGMKCGKKQRKQGIISFLSISVKCLYYR</sequence>
<reference evidence="1 2" key="1">
    <citation type="submission" date="2013-05" db="EMBL/GenBank/DDBJ databases">
        <title>The Genome Sequence of Bacteroides stercoris CC31F.</title>
        <authorList>
            <consortium name="The Broad Institute Genomics Platform"/>
            <person name="Earl A."/>
            <person name="Ward D."/>
            <person name="Feldgarden M."/>
            <person name="Gevers D."/>
            <person name="Oliphant K."/>
            <person name="Allen-Vercoe E."/>
            <person name="Walker B."/>
            <person name="Young S."/>
            <person name="Zeng Q."/>
            <person name="Gargeya S."/>
            <person name="Fitzgerald M."/>
            <person name="Haas B."/>
            <person name="Abouelleil A."/>
            <person name="Allen A.W."/>
            <person name="Alvarado L."/>
            <person name="Arachchi H.M."/>
            <person name="Berlin A.M."/>
            <person name="Chapman S.B."/>
            <person name="Gainer-Dewar J."/>
            <person name="Goldberg J."/>
            <person name="Griggs A."/>
            <person name="Gujja S."/>
            <person name="Hansen M."/>
            <person name="Howarth C."/>
            <person name="Imamovic A."/>
            <person name="Ireland A."/>
            <person name="Larimer J."/>
            <person name="McCowan C."/>
            <person name="Murphy C."/>
            <person name="Pearson M."/>
            <person name="Poon T.W."/>
            <person name="Priest M."/>
            <person name="Roberts A."/>
            <person name="Saif S."/>
            <person name="Shea T."/>
            <person name="Sisk P."/>
            <person name="Sykes S."/>
            <person name="Wortman J."/>
            <person name="Nusbaum C."/>
            <person name="Birren B."/>
        </authorList>
    </citation>
    <scope>NUCLEOTIDE SEQUENCE [LARGE SCALE GENOMIC DNA]</scope>
    <source>
        <strain evidence="1 2">CC31F</strain>
    </source>
</reference>
<accession>S3YH15</accession>